<accession>A0A1H2PS88</accession>
<keyword evidence="1" id="KW-0472">Membrane</keyword>
<dbReference type="EMBL" id="FNLO01000009">
    <property type="protein sequence ID" value="SDV49811.1"/>
    <property type="molecule type" value="Genomic_DNA"/>
</dbReference>
<dbReference type="STRING" id="1770053.SAMN05216551_109157"/>
<reference evidence="3" key="1">
    <citation type="submission" date="2016-09" db="EMBL/GenBank/DDBJ databases">
        <authorList>
            <person name="Varghese N."/>
            <person name="Submissions S."/>
        </authorList>
    </citation>
    <scope>NUCLEOTIDE SEQUENCE [LARGE SCALE GENOMIC DNA]</scope>
    <source>
        <strain evidence="3">JS23</strain>
    </source>
</reference>
<dbReference type="AlphaFoldDB" id="A0A1H2PS88"/>
<organism evidence="2 3">
    <name type="scientific">Chitinasiproducens palmae</name>
    <dbReference type="NCBI Taxonomy" id="1770053"/>
    <lineage>
        <taxon>Bacteria</taxon>
        <taxon>Pseudomonadati</taxon>
        <taxon>Pseudomonadota</taxon>
        <taxon>Betaproteobacteria</taxon>
        <taxon>Burkholderiales</taxon>
        <taxon>Burkholderiaceae</taxon>
        <taxon>Chitinasiproducens</taxon>
    </lineage>
</organism>
<keyword evidence="3" id="KW-1185">Reference proteome</keyword>
<evidence type="ECO:0000256" key="1">
    <source>
        <dbReference type="SAM" id="Phobius"/>
    </source>
</evidence>
<name>A0A1H2PS88_9BURK</name>
<protein>
    <submittedName>
        <fullName evidence="2">Uncharacterized protein</fullName>
    </submittedName>
</protein>
<evidence type="ECO:0000313" key="3">
    <source>
        <dbReference type="Proteomes" id="UP000243719"/>
    </source>
</evidence>
<feature type="transmembrane region" description="Helical" evidence="1">
    <location>
        <begin position="30"/>
        <end position="50"/>
    </location>
</feature>
<sequence>MAPLALLAALLLVGMACLVAGVFILSGAGWALVAAAGCCFVIAGIVSRGIRRISGGAHA</sequence>
<keyword evidence="1" id="KW-1133">Transmembrane helix</keyword>
<proteinExistence type="predicted"/>
<evidence type="ECO:0000313" key="2">
    <source>
        <dbReference type="EMBL" id="SDV49811.1"/>
    </source>
</evidence>
<keyword evidence="1" id="KW-0812">Transmembrane</keyword>
<dbReference type="Proteomes" id="UP000243719">
    <property type="component" value="Unassembled WGS sequence"/>
</dbReference>
<gene>
    <name evidence="2" type="ORF">SAMN05216551_109157</name>
</gene>